<gene>
    <name evidence="1" type="ORF">K3G42_004780</name>
</gene>
<evidence type="ECO:0000313" key="1">
    <source>
        <dbReference type="EMBL" id="KAH7990246.1"/>
    </source>
</evidence>
<protein>
    <submittedName>
        <fullName evidence="1">Uncharacterized protein</fullName>
    </submittedName>
</protein>
<comment type="caution">
    <text evidence="1">The sequence shown here is derived from an EMBL/GenBank/DDBJ whole genome shotgun (WGS) entry which is preliminary data.</text>
</comment>
<organism evidence="1 2">
    <name type="scientific">Sphaerodactylus townsendi</name>
    <dbReference type="NCBI Taxonomy" id="933632"/>
    <lineage>
        <taxon>Eukaryota</taxon>
        <taxon>Metazoa</taxon>
        <taxon>Chordata</taxon>
        <taxon>Craniata</taxon>
        <taxon>Vertebrata</taxon>
        <taxon>Euteleostomi</taxon>
        <taxon>Lepidosauria</taxon>
        <taxon>Squamata</taxon>
        <taxon>Bifurcata</taxon>
        <taxon>Gekkota</taxon>
        <taxon>Sphaerodactylidae</taxon>
        <taxon>Sphaerodactylus</taxon>
    </lineage>
</organism>
<proteinExistence type="predicted"/>
<keyword evidence="2" id="KW-1185">Reference proteome</keyword>
<name>A0ACB8ECE7_9SAUR</name>
<reference evidence="1" key="1">
    <citation type="submission" date="2021-08" db="EMBL/GenBank/DDBJ databases">
        <title>The first chromosome-level gecko genome reveals the dynamic sex chromosomes of Neotropical dwarf geckos (Sphaerodactylidae: Sphaerodactylus).</title>
        <authorList>
            <person name="Pinto B.J."/>
            <person name="Keating S.E."/>
            <person name="Gamble T."/>
        </authorList>
    </citation>
    <scope>NUCLEOTIDE SEQUENCE</scope>
    <source>
        <strain evidence="1">TG3544</strain>
    </source>
</reference>
<evidence type="ECO:0000313" key="2">
    <source>
        <dbReference type="Proteomes" id="UP000827872"/>
    </source>
</evidence>
<sequence length="464" mass="51979">MSIRHLAAMEPAVVWTVGLVILGLLAWWINSSQGRWPWTMEEEEVEEHSPRGKGTKWSLIGDCRLICKPSALALALLKNLHKSADLEAQRWPWKTWPYLQTVKQLLWPPDLPLEFARDHLQVADNSLVALDWVTGPWSKSKKGSSVAQSTVLLIVPSATGKITRNICQLCQLALEHGYYPVIFNRRGQNGCPLTSPRLQPFGDPSDLKEAVAYVRFRHPTALLFAVSEGSGSGLLLSLLGECGSSCDLSGVACISPLLKCQEWFEAGSSWLWEWTLLLYQKRAVSRYAKALGEVVEMERVLGSHSLREFEEALFCRRRSRALTWEAYWGCNEPLRDADEVAVPVLCICSADDPIRGPPSKTLPWELFHTNPHFFLLLAPHGGHCGFLQKSPLPSAASWGNVVALEYLGVLAKFFQAEVGTKDKPYRRHSGLLPQCCQGIYPNTEGLPAPLDFQDSFSWQRSYTR</sequence>
<accession>A0ACB8ECE7</accession>
<dbReference type="EMBL" id="CM037629">
    <property type="protein sequence ID" value="KAH7990246.1"/>
    <property type="molecule type" value="Genomic_DNA"/>
</dbReference>
<dbReference type="Proteomes" id="UP000827872">
    <property type="component" value="Linkage Group LG16"/>
</dbReference>